<dbReference type="InterPro" id="IPR005502">
    <property type="entry name" value="Ribosyl_crysJ1"/>
</dbReference>
<evidence type="ECO:0008006" key="3">
    <source>
        <dbReference type="Google" id="ProtNLM"/>
    </source>
</evidence>
<sequence length="104" mass="11042">MKGSWRTKPRLQLRASGYVAHSLEAALWATARTTSFREAVLLAANLGEDADTTAAITGQLAGALYGLGAIPAPWLERLASRTKIIETGEALLDASLGRPHSHFG</sequence>
<dbReference type="InterPro" id="IPR050792">
    <property type="entry name" value="ADP-ribosylglycohydrolase"/>
</dbReference>
<dbReference type="Pfam" id="PF03747">
    <property type="entry name" value="ADP_ribosyl_GH"/>
    <property type="match status" value="1"/>
</dbReference>
<accession>A0ABQ1SBY0</accession>
<dbReference type="EMBL" id="BMKL01000001">
    <property type="protein sequence ID" value="GGE03025.1"/>
    <property type="molecule type" value="Genomic_DNA"/>
</dbReference>
<dbReference type="Gene3D" id="1.10.4080.10">
    <property type="entry name" value="ADP-ribosylation/Crystallin J1"/>
    <property type="match status" value="1"/>
</dbReference>
<dbReference type="SUPFAM" id="SSF101478">
    <property type="entry name" value="ADP-ribosylglycohydrolase"/>
    <property type="match status" value="1"/>
</dbReference>
<dbReference type="PANTHER" id="PTHR16222">
    <property type="entry name" value="ADP-RIBOSYLGLYCOHYDROLASE"/>
    <property type="match status" value="1"/>
</dbReference>
<evidence type="ECO:0000313" key="2">
    <source>
        <dbReference type="Proteomes" id="UP000619041"/>
    </source>
</evidence>
<dbReference type="Proteomes" id="UP000619041">
    <property type="component" value="Unassembled WGS sequence"/>
</dbReference>
<organism evidence="1 2">
    <name type="scientific">Tsuneonella deserti</name>
    <dbReference type="NCBI Taxonomy" id="2035528"/>
    <lineage>
        <taxon>Bacteria</taxon>
        <taxon>Pseudomonadati</taxon>
        <taxon>Pseudomonadota</taxon>
        <taxon>Alphaproteobacteria</taxon>
        <taxon>Sphingomonadales</taxon>
        <taxon>Erythrobacteraceae</taxon>
        <taxon>Tsuneonella</taxon>
    </lineage>
</organism>
<keyword evidence="2" id="KW-1185">Reference proteome</keyword>
<dbReference type="RefSeq" id="WP_188645279.1">
    <property type="nucleotide sequence ID" value="NZ_BMKL01000001.1"/>
</dbReference>
<protein>
    <recommendedName>
        <fullName evidence="3">ADP-ribosyl-[dinitrogen reductase] hydrolase</fullName>
    </recommendedName>
</protein>
<comment type="caution">
    <text evidence="1">The sequence shown here is derived from an EMBL/GenBank/DDBJ whole genome shotgun (WGS) entry which is preliminary data.</text>
</comment>
<dbReference type="InterPro" id="IPR036705">
    <property type="entry name" value="Ribosyl_crysJ1_sf"/>
</dbReference>
<dbReference type="PANTHER" id="PTHR16222:SF12">
    <property type="entry name" value="ADP-RIBOSYLGLYCOHYDROLASE-RELATED"/>
    <property type="match status" value="1"/>
</dbReference>
<gene>
    <name evidence="1" type="ORF">GCM10011515_23290</name>
</gene>
<name>A0ABQ1SBY0_9SPHN</name>
<reference evidence="2" key="1">
    <citation type="journal article" date="2019" name="Int. J. Syst. Evol. Microbiol.">
        <title>The Global Catalogue of Microorganisms (GCM) 10K type strain sequencing project: providing services to taxonomists for standard genome sequencing and annotation.</title>
        <authorList>
            <consortium name="The Broad Institute Genomics Platform"/>
            <consortium name="The Broad Institute Genome Sequencing Center for Infectious Disease"/>
            <person name="Wu L."/>
            <person name="Ma J."/>
        </authorList>
    </citation>
    <scope>NUCLEOTIDE SEQUENCE [LARGE SCALE GENOMIC DNA]</scope>
    <source>
        <strain evidence="2">CGMCC 1.15959</strain>
    </source>
</reference>
<evidence type="ECO:0000313" key="1">
    <source>
        <dbReference type="EMBL" id="GGE03025.1"/>
    </source>
</evidence>
<proteinExistence type="predicted"/>